<dbReference type="AlphaFoldDB" id="A0A3D9IXF3"/>
<sequence>MKKKIVLTFSKGLGLLAILFVSTACVWILHRPEVPEELK</sequence>
<reference evidence="2 3" key="1">
    <citation type="submission" date="2018-07" db="EMBL/GenBank/DDBJ databases">
        <title>Genomic Encyclopedia of Type Strains, Phase III (KMG-III): the genomes of soil and plant-associated and newly described type strains.</title>
        <authorList>
            <person name="Whitman W."/>
        </authorList>
    </citation>
    <scope>NUCLEOTIDE SEQUENCE [LARGE SCALE GENOMIC DNA]</scope>
    <source>
        <strain evidence="2 3">CECT 7287</strain>
    </source>
</reference>
<dbReference type="NCBIfam" id="TIGR04223">
    <property type="entry name" value="quorum_AgrD"/>
    <property type="match status" value="1"/>
</dbReference>
<evidence type="ECO:0000313" key="3">
    <source>
        <dbReference type="Proteomes" id="UP000256977"/>
    </source>
</evidence>
<keyword evidence="3" id="KW-1185">Reference proteome</keyword>
<dbReference type="Proteomes" id="UP000256977">
    <property type="component" value="Unassembled WGS sequence"/>
</dbReference>
<organism evidence="2 3">
    <name type="scientific">Cohnella phaseoli</name>
    <dbReference type="NCBI Taxonomy" id="456490"/>
    <lineage>
        <taxon>Bacteria</taxon>
        <taxon>Bacillati</taxon>
        <taxon>Bacillota</taxon>
        <taxon>Bacilli</taxon>
        <taxon>Bacillales</taxon>
        <taxon>Paenibacillaceae</taxon>
        <taxon>Cohnella</taxon>
    </lineage>
</organism>
<dbReference type="RefSeq" id="WP_181917849.1">
    <property type="nucleotide sequence ID" value="NZ_QRDZ01000018.1"/>
</dbReference>
<evidence type="ECO:0000313" key="2">
    <source>
        <dbReference type="EMBL" id="RED66523.1"/>
    </source>
</evidence>
<keyword evidence="1" id="KW-0472">Membrane</keyword>
<protein>
    <submittedName>
        <fullName evidence="2">Cyclic lactone autoinducer peptide</fullName>
    </submittedName>
</protein>
<gene>
    <name evidence="2" type="ORF">DFP98_118147</name>
</gene>
<name>A0A3D9IXF3_9BACL</name>
<dbReference type="EMBL" id="QRDZ01000018">
    <property type="protein sequence ID" value="RED66523.1"/>
    <property type="molecule type" value="Genomic_DNA"/>
</dbReference>
<proteinExistence type="predicted"/>
<evidence type="ECO:0000256" key="1">
    <source>
        <dbReference type="SAM" id="Phobius"/>
    </source>
</evidence>
<feature type="transmembrane region" description="Helical" evidence="1">
    <location>
        <begin position="12"/>
        <end position="30"/>
    </location>
</feature>
<comment type="caution">
    <text evidence="2">The sequence shown here is derived from an EMBL/GenBank/DDBJ whole genome shotgun (WGS) entry which is preliminary data.</text>
</comment>
<accession>A0A3D9IXF3</accession>
<keyword evidence="1" id="KW-1133">Transmembrane helix</keyword>
<keyword evidence="1" id="KW-0812">Transmembrane</keyword>
<dbReference type="PROSITE" id="PS51257">
    <property type="entry name" value="PROKAR_LIPOPROTEIN"/>
    <property type="match status" value="1"/>
</dbReference>
<dbReference type="InterPro" id="IPR009229">
    <property type="entry name" value="AgrD"/>
</dbReference>